<dbReference type="PANTHER" id="PTHR43701:SF12">
    <property type="entry name" value="MEMBRANE TRANSPORTER PROTEIN YTNM-RELATED"/>
    <property type="match status" value="1"/>
</dbReference>
<evidence type="ECO:0000313" key="7">
    <source>
        <dbReference type="EMBL" id="ABO66854.1"/>
    </source>
</evidence>
<keyword evidence="4 6" id="KW-1133">Transmembrane helix</keyword>
<dbReference type="KEGG" id="gtn:GTNG_1484"/>
<evidence type="ECO:0000256" key="3">
    <source>
        <dbReference type="ARBA" id="ARBA00022692"/>
    </source>
</evidence>
<organism evidence="7 8">
    <name type="scientific">Geobacillus thermodenitrificans (strain NG80-2)</name>
    <dbReference type="NCBI Taxonomy" id="420246"/>
    <lineage>
        <taxon>Bacteria</taxon>
        <taxon>Bacillati</taxon>
        <taxon>Bacillota</taxon>
        <taxon>Bacilli</taxon>
        <taxon>Bacillales</taxon>
        <taxon>Anoxybacillaceae</taxon>
        <taxon>Geobacillus</taxon>
    </lineage>
</organism>
<keyword evidence="5 6" id="KW-0472">Membrane</keyword>
<dbReference type="GO" id="GO:0005886">
    <property type="term" value="C:plasma membrane"/>
    <property type="evidence" value="ECO:0007669"/>
    <property type="project" value="UniProtKB-SubCell"/>
</dbReference>
<keyword evidence="3 6" id="KW-0812">Transmembrane</keyword>
<feature type="transmembrane region" description="Helical" evidence="6">
    <location>
        <begin position="243"/>
        <end position="264"/>
    </location>
</feature>
<name>A4INF0_GEOTN</name>
<protein>
    <recommendedName>
        <fullName evidence="6">Probable membrane transporter protein</fullName>
    </recommendedName>
</protein>
<dbReference type="EMBL" id="CP000557">
    <property type="protein sequence ID" value="ABO66854.1"/>
    <property type="molecule type" value="Genomic_DNA"/>
</dbReference>
<evidence type="ECO:0000256" key="1">
    <source>
        <dbReference type="ARBA" id="ARBA00004141"/>
    </source>
</evidence>
<comment type="subcellular location">
    <subcellularLocation>
        <location evidence="6">Cell membrane</location>
        <topology evidence="6">Multi-pass membrane protein</topology>
    </subcellularLocation>
    <subcellularLocation>
        <location evidence="1">Membrane</location>
        <topology evidence="1">Multi-pass membrane protein</topology>
    </subcellularLocation>
</comment>
<gene>
    <name evidence="7" type="ordered locus">GTNG_1484</name>
</gene>
<accession>A4INF0</accession>
<feature type="transmembrane region" description="Helical" evidence="6">
    <location>
        <begin position="14"/>
        <end position="37"/>
    </location>
</feature>
<sequence length="305" mass="32293">MPNHANGGRRMKKLIVFVFVGFIAQLIDGSLGMAYGVTSTTLLLTFGIAPAVASASVHLAEVVTTAASGVSHWKFGNIDRDMVVKLIIPGSVGAFVGACFLSNLPGDLIKPCISLFLLALGFYIIYRFLFLNGRSSSKSKKQWSNKQLIPLGLTAGFLDATGGGGWGPIATPILLANKSTEARKVIGTVDTSEFAIALSATLGFAISLGWEQVNWYWVLTLMAGGIVAAPIAAWLVRKLPSHLLGVLVGGLIILTNARTLLHAWEVPAPVYPTVYGLIVIGWATAVWMAIKNGRKGKVASGEMVS</sequence>
<comment type="similarity">
    <text evidence="2 6">Belongs to the 4-toluene sulfonate uptake permease (TSUP) (TC 2.A.102) family.</text>
</comment>
<dbReference type="InterPro" id="IPR002781">
    <property type="entry name" value="TM_pro_TauE-like"/>
</dbReference>
<dbReference type="AlphaFoldDB" id="A4INF0"/>
<proteinExistence type="inferred from homology"/>
<keyword evidence="6" id="KW-1003">Cell membrane</keyword>
<feature type="transmembrane region" description="Helical" evidence="6">
    <location>
        <begin position="270"/>
        <end position="290"/>
    </location>
</feature>
<dbReference type="InterPro" id="IPR051598">
    <property type="entry name" value="TSUP/Inactive_protease-like"/>
</dbReference>
<dbReference type="HOGENOM" id="CLU_059164_1_0_9"/>
<dbReference type="PANTHER" id="PTHR43701">
    <property type="entry name" value="MEMBRANE TRANSPORTER PROTEIN MJ0441-RELATED"/>
    <property type="match status" value="1"/>
</dbReference>
<dbReference type="eggNOG" id="COG0730">
    <property type="taxonomic scope" value="Bacteria"/>
</dbReference>
<evidence type="ECO:0000313" key="8">
    <source>
        <dbReference type="Proteomes" id="UP000001578"/>
    </source>
</evidence>
<feature type="transmembrane region" description="Helical" evidence="6">
    <location>
        <begin position="108"/>
        <end position="130"/>
    </location>
</feature>
<evidence type="ECO:0000256" key="4">
    <source>
        <dbReference type="ARBA" id="ARBA00022989"/>
    </source>
</evidence>
<evidence type="ECO:0000256" key="5">
    <source>
        <dbReference type="ARBA" id="ARBA00023136"/>
    </source>
</evidence>
<feature type="transmembrane region" description="Helical" evidence="6">
    <location>
        <begin position="216"/>
        <end position="236"/>
    </location>
</feature>
<evidence type="ECO:0000256" key="2">
    <source>
        <dbReference type="ARBA" id="ARBA00009142"/>
    </source>
</evidence>
<dbReference type="Pfam" id="PF01925">
    <property type="entry name" value="TauE"/>
    <property type="match status" value="1"/>
</dbReference>
<evidence type="ECO:0000256" key="6">
    <source>
        <dbReference type="RuleBase" id="RU363041"/>
    </source>
</evidence>
<reference evidence="7 8" key="1">
    <citation type="journal article" date="2007" name="Proc. Natl. Acad. Sci. U.S.A.">
        <title>Genome and proteome of long-chain alkane degrading Geobacillus thermodenitrificans NG80-2 isolated from a deep-subsurface oil reservoir.</title>
        <authorList>
            <person name="Feng L."/>
            <person name="Wang W."/>
            <person name="Cheng J."/>
            <person name="Ren Y."/>
            <person name="Zhao G."/>
            <person name="Gao C."/>
            <person name="Tang Y."/>
            <person name="Liu X."/>
            <person name="Han W."/>
            <person name="Peng X."/>
            <person name="Liu R."/>
            <person name="Wang L."/>
        </authorList>
    </citation>
    <scope>NUCLEOTIDE SEQUENCE [LARGE SCALE GENOMIC DNA]</scope>
    <source>
        <strain evidence="7 8">NG80-2</strain>
    </source>
</reference>
<feature type="transmembrane region" description="Helical" evidence="6">
    <location>
        <begin position="82"/>
        <end position="102"/>
    </location>
</feature>
<feature type="transmembrane region" description="Helical" evidence="6">
    <location>
        <begin position="43"/>
        <end position="70"/>
    </location>
</feature>
<dbReference type="Proteomes" id="UP000001578">
    <property type="component" value="Chromosome"/>
</dbReference>